<sequence>MGAIKNVLLVVNPISGAMDKTDLIEDIKKEVIKKQATLFVFETSGREDVFNLKERIKELNPSRLIVAGGDGTIKLAAEALKDQDIPLGIIPAGSANGLAFNLKLPATLPEQITAAFGDSFNYLDIILLDGDYCLHMSDFGVNAELIRRYEKSSIRGKWGYFLQTVPTLLNSDYPFKFTVEANDKVFEAEGILLAIANASSYGTGAKVNPKGKLDDGFFEILIYKEFDFIEILKTLRNVVDLDPAVVEVISTKRAKITCHTPVPFQIDGEYLGKRKSIEAEIIPQKLRIAVL</sequence>
<keyword evidence="7" id="KW-1185">Reference proteome</keyword>
<dbReference type="GO" id="GO:0005524">
    <property type="term" value="F:ATP binding"/>
    <property type="evidence" value="ECO:0007669"/>
    <property type="project" value="UniProtKB-KW"/>
</dbReference>
<dbReference type="InterPro" id="IPR045540">
    <property type="entry name" value="YegS/DAGK_C"/>
</dbReference>
<dbReference type="KEGG" id="afla:FHG64_18475"/>
<dbReference type="AlphaFoldDB" id="A0A5B7X6V3"/>
<evidence type="ECO:0000256" key="3">
    <source>
        <dbReference type="ARBA" id="ARBA00022777"/>
    </source>
</evidence>
<dbReference type="OrthoDB" id="9786026at2"/>
<dbReference type="SMART" id="SM00046">
    <property type="entry name" value="DAGKc"/>
    <property type="match status" value="1"/>
</dbReference>
<dbReference type="Gene3D" id="2.60.200.40">
    <property type="match status" value="1"/>
</dbReference>
<name>A0A5B7X6V3_9FLAO</name>
<proteinExistence type="predicted"/>
<evidence type="ECO:0000259" key="5">
    <source>
        <dbReference type="PROSITE" id="PS50146"/>
    </source>
</evidence>
<keyword evidence="1" id="KW-0808">Transferase</keyword>
<dbReference type="EMBL" id="CP040812">
    <property type="protein sequence ID" value="QCY71216.1"/>
    <property type="molecule type" value="Genomic_DNA"/>
</dbReference>
<dbReference type="Pfam" id="PF00781">
    <property type="entry name" value="DAGK_cat"/>
    <property type="match status" value="1"/>
</dbReference>
<evidence type="ECO:0000313" key="7">
    <source>
        <dbReference type="Proteomes" id="UP000309016"/>
    </source>
</evidence>
<dbReference type="InterPro" id="IPR016064">
    <property type="entry name" value="NAD/diacylglycerol_kinase_sf"/>
</dbReference>
<dbReference type="Gene3D" id="3.40.50.10330">
    <property type="entry name" value="Probable inorganic polyphosphate/atp-NAD kinase, domain 1"/>
    <property type="match status" value="1"/>
</dbReference>
<gene>
    <name evidence="6" type="ORF">FHG64_18475</name>
</gene>
<accession>A0A5B7X6V3</accession>
<evidence type="ECO:0000313" key="6">
    <source>
        <dbReference type="EMBL" id="QCY71216.1"/>
    </source>
</evidence>
<dbReference type="PANTHER" id="PTHR12358:SF106">
    <property type="entry name" value="LIPID KINASE YEGS"/>
    <property type="match status" value="1"/>
</dbReference>
<evidence type="ECO:0000256" key="1">
    <source>
        <dbReference type="ARBA" id="ARBA00022679"/>
    </source>
</evidence>
<keyword evidence="3 6" id="KW-0418">Kinase</keyword>
<dbReference type="Proteomes" id="UP000309016">
    <property type="component" value="Chromosome"/>
</dbReference>
<dbReference type="Pfam" id="PF19279">
    <property type="entry name" value="YegS_C"/>
    <property type="match status" value="1"/>
</dbReference>
<keyword evidence="4" id="KW-0067">ATP-binding</keyword>
<evidence type="ECO:0000256" key="4">
    <source>
        <dbReference type="ARBA" id="ARBA00022840"/>
    </source>
</evidence>
<dbReference type="InterPro" id="IPR017438">
    <property type="entry name" value="ATP-NAD_kinase_N"/>
</dbReference>
<feature type="domain" description="DAGKc" evidence="5">
    <location>
        <begin position="2"/>
        <end position="132"/>
    </location>
</feature>
<dbReference type="GO" id="GO:0016301">
    <property type="term" value="F:kinase activity"/>
    <property type="evidence" value="ECO:0007669"/>
    <property type="project" value="UniProtKB-KW"/>
</dbReference>
<dbReference type="PROSITE" id="PS50146">
    <property type="entry name" value="DAGK"/>
    <property type="match status" value="1"/>
</dbReference>
<organism evidence="6 7">
    <name type="scientific">Antarcticibacterium flavum</name>
    <dbReference type="NCBI Taxonomy" id="2058175"/>
    <lineage>
        <taxon>Bacteria</taxon>
        <taxon>Pseudomonadati</taxon>
        <taxon>Bacteroidota</taxon>
        <taxon>Flavobacteriia</taxon>
        <taxon>Flavobacteriales</taxon>
        <taxon>Flavobacteriaceae</taxon>
        <taxon>Antarcticibacterium</taxon>
    </lineage>
</organism>
<dbReference type="GO" id="GO:0005886">
    <property type="term" value="C:plasma membrane"/>
    <property type="evidence" value="ECO:0007669"/>
    <property type="project" value="TreeGrafter"/>
</dbReference>
<dbReference type="PANTHER" id="PTHR12358">
    <property type="entry name" value="SPHINGOSINE KINASE"/>
    <property type="match status" value="1"/>
</dbReference>
<dbReference type="InterPro" id="IPR001206">
    <property type="entry name" value="Diacylglycerol_kinase_cat_dom"/>
</dbReference>
<dbReference type="RefSeq" id="WP_139067764.1">
    <property type="nucleotide sequence ID" value="NZ_CP040812.1"/>
</dbReference>
<reference evidence="6 7" key="1">
    <citation type="submission" date="2019-06" db="EMBL/GenBank/DDBJ databases">
        <title>Complete genome sequence of Antarcticibacterium flavum KCTC 52984T from an Antarctic marine sediment.</title>
        <authorList>
            <person name="Lee Y.M."/>
            <person name="Shin S.C."/>
        </authorList>
    </citation>
    <scope>NUCLEOTIDE SEQUENCE [LARGE SCALE GENOMIC DNA]</scope>
    <source>
        <strain evidence="6 7">KCTC 52984</strain>
    </source>
</reference>
<evidence type="ECO:0000256" key="2">
    <source>
        <dbReference type="ARBA" id="ARBA00022741"/>
    </source>
</evidence>
<dbReference type="InterPro" id="IPR050187">
    <property type="entry name" value="Lipid_Phosphate_FormReg"/>
</dbReference>
<dbReference type="SUPFAM" id="SSF111331">
    <property type="entry name" value="NAD kinase/diacylglycerol kinase-like"/>
    <property type="match status" value="1"/>
</dbReference>
<protein>
    <submittedName>
        <fullName evidence="6">Diacylglycerol kinase</fullName>
    </submittedName>
</protein>
<keyword evidence="2" id="KW-0547">Nucleotide-binding</keyword>